<sequence>MSLSSVFYMKIMRLQIAIPLILLFILLSSTTSVASDDVTIENNSTASNETKEEPMPKWAGFIGCIVASGVFGSYLLPVKQFSVGDGFFFQFVFCVAVWLVGL</sequence>
<feature type="transmembrane region" description="Helical" evidence="6">
    <location>
        <begin position="58"/>
        <end position="76"/>
    </location>
</feature>
<evidence type="ECO:0000313" key="9">
    <source>
        <dbReference type="Proteomes" id="UP000663868"/>
    </source>
</evidence>
<keyword evidence="5 6" id="KW-0472">Membrane</keyword>
<evidence type="ECO:0000256" key="2">
    <source>
        <dbReference type="ARBA" id="ARBA00005731"/>
    </source>
</evidence>
<keyword evidence="3 6" id="KW-0812">Transmembrane</keyword>
<feature type="transmembrane region" description="Helical" evidence="6">
    <location>
        <begin position="83"/>
        <end position="101"/>
    </location>
</feature>
<evidence type="ECO:0000256" key="3">
    <source>
        <dbReference type="ARBA" id="ARBA00022692"/>
    </source>
</evidence>
<gene>
    <name evidence="8" type="ORF">KXQ929_LOCUS45531</name>
</gene>
<dbReference type="GO" id="GO:0015144">
    <property type="term" value="F:carbohydrate transmembrane transporter activity"/>
    <property type="evidence" value="ECO:0007669"/>
    <property type="project" value="InterPro"/>
</dbReference>
<comment type="similarity">
    <text evidence="2">Belongs to the TMEM144 family.</text>
</comment>
<comment type="caution">
    <text evidence="8">The sequence shown here is derived from an EMBL/GenBank/DDBJ whole genome shotgun (WGS) entry which is preliminary data.</text>
</comment>
<accession>A0A820HVL1</accession>
<proteinExistence type="inferred from homology"/>
<dbReference type="EMBL" id="CAJOBB010014173">
    <property type="protein sequence ID" value="CAF4301052.1"/>
    <property type="molecule type" value="Genomic_DNA"/>
</dbReference>
<evidence type="ECO:0000256" key="1">
    <source>
        <dbReference type="ARBA" id="ARBA00004141"/>
    </source>
</evidence>
<keyword evidence="7" id="KW-0732">Signal</keyword>
<evidence type="ECO:0000256" key="5">
    <source>
        <dbReference type="ARBA" id="ARBA00023136"/>
    </source>
</evidence>
<protein>
    <submittedName>
        <fullName evidence="8">Uncharacterized protein</fullName>
    </submittedName>
</protein>
<dbReference type="GO" id="GO:0016020">
    <property type="term" value="C:membrane"/>
    <property type="evidence" value="ECO:0007669"/>
    <property type="project" value="UniProtKB-SubCell"/>
</dbReference>
<feature type="chain" id="PRO_5032468120" evidence="7">
    <location>
        <begin position="36"/>
        <end position="102"/>
    </location>
</feature>
<evidence type="ECO:0000256" key="6">
    <source>
        <dbReference type="SAM" id="Phobius"/>
    </source>
</evidence>
<evidence type="ECO:0000256" key="4">
    <source>
        <dbReference type="ARBA" id="ARBA00022989"/>
    </source>
</evidence>
<evidence type="ECO:0000313" key="8">
    <source>
        <dbReference type="EMBL" id="CAF4301052.1"/>
    </source>
</evidence>
<comment type="subcellular location">
    <subcellularLocation>
        <location evidence="1">Membrane</location>
        <topology evidence="1">Multi-pass membrane protein</topology>
    </subcellularLocation>
</comment>
<dbReference type="AlphaFoldDB" id="A0A820HVL1"/>
<feature type="non-terminal residue" evidence="8">
    <location>
        <position position="102"/>
    </location>
</feature>
<name>A0A820HVL1_9BILA</name>
<dbReference type="InterPro" id="IPR012435">
    <property type="entry name" value="TMEM144"/>
</dbReference>
<reference evidence="8" key="1">
    <citation type="submission" date="2021-02" db="EMBL/GenBank/DDBJ databases">
        <authorList>
            <person name="Nowell W R."/>
        </authorList>
    </citation>
    <scope>NUCLEOTIDE SEQUENCE</scope>
</reference>
<dbReference type="InterPro" id="IPR010651">
    <property type="entry name" value="Sugar_transport"/>
</dbReference>
<dbReference type="PANTHER" id="PTHR16119">
    <property type="entry name" value="TRANSMEMBRANE PROTEIN 144"/>
    <property type="match status" value="1"/>
</dbReference>
<dbReference type="Proteomes" id="UP000663868">
    <property type="component" value="Unassembled WGS sequence"/>
</dbReference>
<dbReference type="PANTHER" id="PTHR16119:SF17">
    <property type="entry name" value="TRANSMEMBRANE PROTEIN 144"/>
    <property type="match status" value="1"/>
</dbReference>
<evidence type="ECO:0000256" key="7">
    <source>
        <dbReference type="SAM" id="SignalP"/>
    </source>
</evidence>
<feature type="signal peptide" evidence="7">
    <location>
        <begin position="1"/>
        <end position="35"/>
    </location>
</feature>
<keyword evidence="4 6" id="KW-1133">Transmembrane helix</keyword>
<dbReference type="Pfam" id="PF07857">
    <property type="entry name" value="TMEM144"/>
    <property type="match status" value="1"/>
</dbReference>
<organism evidence="8 9">
    <name type="scientific">Adineta steineri</name>
    <dbReference type="NCBI Taxonomy" id="433720"/>
    <lineage>
        <taxon>Eukaryota</taxon>
        <taxon>Metazoa</taxon>
        <taxon>Spiralia</taxon>
        <taxon>Gnathifera</taxon>
        <taxon>Rotifera</taxon>
        <taxon>Eurotatoria</taxon>
        <taxon>Bdelloidea</taxon>
        <taxon>Adinetida</taxon>
        <taxon>Adinetidae</taxon>
        <taxon>Adineta</taxon>
    </lineage>
</organism>